<comment type="caution">
    <text evidence="1">The sequence shown here is derived from an EMBL/GenBank/DDBJ whole genome shotgun (WGS) entry which is preliminary data.</text>
</comment>
<dbReference type="EMBL" id="CAVMJV010000061">
    <property type="protein sequence ID" value="CAK5086721.1"/>
    <property type="molecule type" value="Genomic_DNA"/>
</dbReference>
<organism evidence="1 2">
    <name type="scientific">Meloidogyne enterolobii</name>
    <name type="common">Root-knot nematode worm</name>
    <name type="synonym">Meloidogyne mayaguensis</name>
    <dbReference type="NCBI Taxonomy" id="390850"/>
    <lineage>
        <taxon>Eukaryota</taxon>
        <taxon>Metazoa</taxon>
        <taxon>Ecdysozoa</taxon>
        <taxon>Nematoda</taxon>
        <taxon>Chromadorea</taxon>
        <taxon>Rhabditida</taxon>
        <taxon>Tylenchina</taxon>
        <taxon>Tylenchomorpha</taxon>
        <taxon>Tylenchoidea</taxon>
        <taxon>Meloidogynidae</taxon>
        <taxon>Meloidogyninae</taxon>
        <taxon>Meloidogyne</taxon>
    </lineage>
</organism>
<sequence>MPQQTIETSSKHTFQHSNENPDKHSLQHSPKHSPEHSLNHPNIPQLQQKHQQMLAQTSKQSQQIVSTLEHSTKHTDQQNIQQPSLQHHLSVPQNSNVLLTETNLNEKPEENVFTVTKESILKKRKSYQNKNIKKLELPFRIKTLSK</sequence>
<evidence type="ECO:0000313" key="2">
    <source>
        <dbReference type="Proteomes" id="UP001497535"/>
    </source>
</evidence>
<accession>A0ACB1A5I4</accession>
<reference evidence="1" key="1">
    <citation type="submission" date="2023-11" db="EMBL/GenBank/DDBJ databases">
        <authorList>
            <person name="Poullet M."/>
        </authorList>
    </citation>
    <scope>NUCLEOTIDE SEQUENCE</scope>
    <source>
        <strain evidence="1">E1834</strain>
    </source>
</reference>
<proteinExistence type="predicted"/>
<protein>
    <submittedName>
        <fullName evidence="1">Uncharacterized protein</fullName>
    </submittedName>
</protein>
<gene>
    <name evidence="1" type="ORF">MENTE1834_LOCUS34236</name>
</gene>
<name>A0ACB1A5I4_MELEN</name>
<keyword evidence="2" id="KW-1185">Reference proteome</keyword>
<dbReference type="Proteomes" id="UP001497535">
    <property type="component" value="Unassembled WGS sequence"/>
</dbReference>
<evidence type="ECO:0000313" key="1">
    <source>
        <dbReference type="EMBL" id="CAK5086721.1"/>
    </source>
</evidence>